<keyword evidence="3" id="KW-0378">Hydrolase</keyword>
<gene>
    <name evidence="3" type="ORF">ATC03_06635</name>
</gene>
<keyword evidence="4" id="KW-1185">Reference proteome</keyword>
<keyword evidence="1" id="KW-0472">Membrane</keyword>
<dbReference type="SUPFAM" id="SSF53474">
    <property type="entry name" value="alpha/beta-Hydrolases"/>
    <property type="match status" value="1"/>
</dbReference>
<sequence length="261" mass="27536">MTNAASHEPAADRSTGRRVIRVLLAVLTVLVLLVVGFLVWANTVMQGERPAALDAWTDDRVSIESFDDSVVITPVDETSDRGLVFIPGAKVDPYAYMAKLVDAAAETGTTVVITKPTLNLAFFDQRPLSTFTAHAPDVDEWYVGGHSLGGVRACMMAAEPDADVAGLVFFGSYCSNDVSGSDLAVLSISGSEDGLSTPDKIDAAAHLLPDDATFVEIDGANHASFGNYGVQPGDGVATIPDDEVREQITDALVAFWGESGE</sequence>
<dbReference type="Gene3D" id="3.40.50.1820">
    <property type="entry name" value="alpha/beta hydrolase"/>
    <property type="match status" value="1"/>
</dbReference>
<dbReference type="GO" id="GO:0016787">
    <property type="term" value="F:hydrolase activity"/>
    <property type="evidence" value="ECO:0007669"/>
    <property type="project" value="UniProtKB-KW"/>
</dbReference>
<dbReference type="RefSeq" id="WP_067874661.1">
    <property type="nucleotide sequence ID" value="NZ_CP013979.1"/>
</dbReference>
<dbReference type="InterPro" id="IPR029058">
    <property type="entry name" value="AB_hydrolase_fold"/>
</dbReference>
<dbReference type="KEGG" id="agy:ATC03_06635"/>
<dbReference type="STRING" id="453304.ATC03_06635"/>
<dbReference type="InterPro" id="IPR029059">
    <property type="entry name" value="AB_hydrolase_5"/>
</dbReference>
<dbReference type="EMBL" id="CP013979">
    <property type="protein sequence ID" value="ANJ26447.1"/>
    <property type="molecule type" value="Genomic_DNA"/>
</dbReference>
<reference evidence="3 4" key="1">
    <citation type="journal article" date="2016" name="Int. J. Syst. Evol. Microbiol.">
        <title>Agromyces aureus sp. nov., isolated from the rhizosphere of Salix caprea L. grown in a heavy-metal-contaminated soil.</title>
        <authorList>
            <person name="Corretto E."/>
            <person name="Antonielli L."/>
            <person name="Sessitsch A."/>
            <person name="Compant S."/>
            <person name="Gorfer M."/>
            <person name="Kuffner M."/>
            <person name="Brader G."/>
        </authorList>
    </citation>
    <scope>NUCLEOTIDE SEQUENCE [LARGE SCALE GENOMIC DNA]</scope>
    <source>
        <strain evidence="3 4">AR33</strain>
    </source>
</reference>
<keyword evidence="1" id="KW-0812">Transmembrane</keyword>
<reference evidence="4" key="2">
    <citation type="submission" date="2016-01" db="EMBL/GenBank/DDBJ databases">
        <title>Complete genome sequence of Agromyces aureus AR33T and comparison with related organisms.</title>
        <authorList>
            <person name="Corretto E."/>
            <person name="Antonielli L."/>
            <person name="Sessitsch A."/>
            <person name="Brader G."/>
        </authorList>
    </citation>
    <scope>NUCLEOTIDE SEQUENCE [LARGE SCALE GENOMIC DNA]</scope>
    <source>
        <strain evidence="4">AR33</strain>
    </source>
</reference>
<protein>
    <submittedName>
        <fullName evidence="3">Hydrolase</fullName>
    </submittedName>
</protein>
<name>A0A191WDZ6_9MICO</name>
<evidence type="ECO:0000313" key="4">
    <source>
        <dbReference type="Proteomes" id="UP000078437"/>
    </source>
</evidence>
<keyword evidence="1" id="KW-1133">Transmembrane helix</keyword>
<dbReference type="Proteomes" id="UP000078437">
    <property type="component" value="Chromosome"/>
</dbReference>
<dbReference type="AlphaFoldDB" id="A0A191WDZ6"/>
<dbReference type="Pfam" id="PF12695">
    <property type="entry name" value="Abhydrolase_5"/>
    <property type="match status" value="1"/>
</dbReference>
<evidence type="ECO:0000313" key="3">
    <source>
        <dbReference type="EMBL" id="ANJ26447.1"/>
    </source>
</evidence>
<feature type="transmembrane region" description="Helical" evidence="1">
    <location>
        <begin position="22"/>
        <end position="41"/>
    </location>
</feature>
<proteinExistence type="predicted"/>
<accession>A0A191WDZ6</accession>
<dbReference type="OrthoDB" id="9780932at2"/>
<evidence type="ECO:0000256" key="1">
    <source>
        <dbReference type="SAM" id="Phobius"/>
    </source>
</evidence>
<evidence type="ECO:0000259" key="2">
    <source>
        <dbReference type="Pfam" id="PF12695"/>
    </source>
</evidence>
<organism evidence="3 4">
    <name type="scientific">Agromyces aureus</name>
    <dbReference type="NCBI Taxonomy" id="453304"/>
    <lineage>
        <taxon>Bacteria</taxon>
        <taxon>Bacillati</taxon>
        <taxon>Actinomycetota</taxon>
        <taxon>Actinomycetes</taxon>
        <taxon>Micrococcales</taxon>
        <taxon>Microbacteriaceae</taxon>
        <taxon>Agromyces</taxon>
    </lineage>
</organism>
<feature type="domain" description="Alpha/beta hydrolase fold-5" evidence="2">
    <location>
        <begin position="83"/>
        <end position="244"/>
    </location>
</feature>